<evidence type="ECO:0000313" key="3">
    <source>
        <dbReference type="EMBL" id="MCU6764572.1"/>
    </source>
</evidence>
<accession>A0ABT2TQT0</accession>
<protein>
    <submittedName>
        <fullName evidence="3">GDSL-type esterase/lipase family protein</fullName>
    </submittedName>
</protein>
<evidence type="ECO:0000256" key="1">
    <source>
        <dbReference type="SAM" id="Phobius"/>
    </source>
</evidence>
<dbReference type="RefSeq" id="WP_158420759.1">
    <property type="nucleotide sequence ID" value="NZ_JAOQJL010000005.1"/>
</dbReference>
<gene>
    <name evidence="3" type="ORF">OCV61_04000</name>
</gene>
<dbReference type="InterPro" id="IPR013830">
    <property type="entry name" value="SGNH_hydro"/>
</dbReference>
<keyword evidence="1" id="KW-0472">Membrane</keyword>
<feature type="domain" description="SGNH hydrolase-type esterase" evidence="2">
    <location>
        <begin position="110"/>
        <end position="238"/>
    </location>
</feature>
<name>A0ABT2TQT0_9FIRM</name>
<organism evidence="3 4">
    <name type="scientific">Blautia ammoniilytica</name>
    <dbReference type="NCBI Taxonomy" id="2981782"/>
    <lineage>
        <taxon>Bacteria</taxon>
        <taxon>Bacillati</taxon>
        <taxon>Bacillota</taxon>
        <taxon>Clostridia</taxon>
        <taxon>Lachnospirales</taxon>
        <taxon>Lachnospiraceae</taxon>
        <taxon>Blautia</taxon>
    </lineage>
</organism>
<reference evidence="3 4" key="1">
    <citation type="journal article" date="2021" name="ISME Commun">
        <title>Automated analysis of genomic sequences facilitates high-throughput and comprehensive description of bacteria.</title>
        <authorList>
            <person name="Hitch T.C.A."/>
        </authorList>
    </citation>
    <scope>NUCLEOTIDE SEQUENCE [LARGE SCALE GENOMIC DNA]</scope>
    <source>
        <strain evidence="3 4">Sanger_23</strain>
    </source>
</reference>
<proteinExistence type="predicted"/>
<sequence length="265" mass="29238">MKKQIKHSRIVLTVIPVAVVLTAGITFLFSRSDSESQVCQQNVARLKELENTDISSVEQAISDIQGQLDAQADAQAREDIVNSSGILTNVQIRQAFAGSVIVGDSITQAISEYGYLDTDVVVSKRGLSVVNAQEQFSTAISLNPSHVFLAFGTNDLEIYNGDPTGFIDAYREKVQMVKDALPDVPIYINSILPIQDFAIASNPALGYYSQFNQALSDFCDEMDCTFIDNTFLVEDSSMYEPDGEHVIMDYYPKWLTYMAETAGLI</sequence>
<keyword evidence="1" id="KW-0812">Transmembrane</keyword>
<dbReference type="InterPro" id="IPR036514">
    <property type="entry name" value="SGNH_hydro_sf"/>
</dbReference>
<dbReference type="EMBL" id="JAOQJL010000005">
    <property type="protein sequence ID" value="MCU6764572.1"/>
    <property type="molecule type" value="Genomic_DNA"/>
</dbReference>
<comment type="caution">
    <text evidence="3">The sequence shown here is derived from an EMBL/GenBank/DDBJ whole genome shotgun (WGS) entry which is preliminary data.</text>
</comment>
<evidence type="ECO:0000313" key="4">
    <source>
        <dbReference type="Proteomes" id="UP001652409"/>
    </source>
</evidence>
<dbReference type="Gene3D" id="3.40.50.1110">
    <property type="entry name" value="SGNH hydrolase"/>
    <property type="match status" value="1"/>
</dbReference>
<dbReference type="Pfam" id="PF13472">
    <property type="entry name" value="Lipase_GDSL_2"/>
    <property type="match status" value="1"/>
</dbReference>
<evidence type="ECO:0000259" key="2">
    <source>
        <dbReference type="Pfam" id="PF13472"/>
    </source>
</evidence>
<dbReference type="Proteomes" id="UP001652409">
    <property type="component" value="Unassembled WGS sequence"/>
</dbReference>
<keyword evidence="1" id="KW-1133">Transmembrane helix</keyword>
<feature type="transmembrane region" description="Helical" evidence="1">
    <location>
        <begin position="12"/>
        <end position="30"/>
    </location>
</feature>
<keyword evidence="4" id="KW-1185">Reference proteome</keyword>
<dbReference type="SUPFAM" id="SSF52266">
    <property type="entry name" value="SGNH hydrolase"/>
    <property type="match status" value="1"/>
</dbReference>